<dbReference type="AlphaFoldDB" id="A0A9P6EIB6"/>
<proteinExistence type="predicted"/>
<dbReference type="Proteomes" id="UP000807306">
    <property type="component" value="Unassembled WGS sequence"/>
</dbReference>
<keyword evidence="1" id="KW-0812">Transmembrane</keyword>
<accession>A0A9P6EIB6</accession>
<keyword evidence="1" id="KW-1133">Transmembrane helix</keyword>
<evidence type="ECO:0000313" key="2">
    <source>
        <dbReference type="EMBL" id="KAF9530201.1"/>
    </source>
</evidence>
<feature type="transmembrane region" description="Helical" evidence="1">
    <location>
        <begin position="99"/>
        <end position="120"/>
    </location>
</feature>
<keyword evidence="3" id="KW-1185">Reference proteome</keyword>
<feature type="transmembrane region" description="Helical" evidence="1">
    <location>
        <begin position="175"/>
        <end position="193"/>
    </location>
</feature>
<protein>
    <submittedName>
        <fullName evidence="2">Uncharacterized protein</fullName>
    </submittedName>
</protein>
<gene>
    <name evidence="2" type="ORF">CPB83DRAFT_851158</name>
</gene>
<feature type="transmembrane region" description="Helical" evidence="1">
    <location>
        <begin position="132"/>
        <end position="155"/>
    </location>
</feature>
<evidence type="ECO:0000313" key="3">
    <source>
        <dbReference type="Proteomes" id="UP000807306"/>
    </source>
</evidence>
<organism evidence="2 3">
    <name type="scientific">Crepidotus variabilis</name>
    <dbReference type="NCBI Taxonomy" id="179855"/>
    <lineage>
        <taxon>Eukaryota</taxon>
        <taxon>Fungi</taxon>
        <taxon>Dikarya</taxon>
        <taxon>Basidiomycota</taxon>
        <taxon>Agaricomycotina</taxon>
        <taxon>Agaricomycetes</taxon>
        <taxon>Agaricomycetidae</taxon>
        <taxon>Agaricales</taxon>
        <taxon>Agaricineae</taxon>
        <taxon>Crepidotaceae</taxon>
        <taxon>Crepidotus</taxon>
    </lineage>
</organism>
<name>A0A9P6EIB6_9AGAR</name>
<evidence type="ECO:0000256" key="1">
    <source>
        <dbReference type="SAM" id="Phobius"/>
    </source>
</evidence>
<comment type="caution">
    <text evidence="2">The sequence shown here is derived from an EMBL/GenBank/DDBJ whole genome shotgun (WGS) entry which is preliminary data.</text>
</comment>
<keyword evidence="1" id="KW-0472">Membrane</keyword>
<sequence>MASNSTIDFSKMPNPLAPEAWLSPEEADKHRTYIYVLVSGLCVVLWDMLSCFPEDFTITFRRRWSLYTVPFLISRFFTLGFLLAGTISSTREVENCQTANLVDCAFNLVTLTSINVLLYFKACEVYKNQRCVVAGLGVACVGMLTGPILDFFALLGRHIEPTLYCQLVVQKPSLVVTPILQGVFGLAICFAIVHKLALPSPGDSSHHSIKWRSAFCDIRETATSIRERYFKDEQLYLIIAALAKIPTIVAFCVFRGSNTATQITFTILDLSVVSIMIAKVYRKPLLGTPAPPKNVAPVTTIDNLDFLKGSTGSTSMSTQEAKILQDIQRDVGEDIKTKPEMV</sequence>
<feature type="transmembrane region" description="Helical" evidence="1">
    <location>
        <begin position="235"/>
        <end position="257"/>
    </location>
</feature>
<reference evidence="2" key="1">
    <citation type="submission" date="2020-11" db="EMBL/GenBank/DDBJ databases">
        <authorList>
            <consortium name="DOE Joint Genome Institute"/>
            <person name="Ahrendt S."/>
            <person name="Riley R."/>
            <person name="Andreopoulos W."/>
            <person name="Labutti K."/>
            <person name="Pangilinan J."/>
            <person name="Ruiz-Duenas F.J."/>
            <person name="Barrasa J.M."/>
            <person name="Sanchez-Garcia M."/>
            <person name="Camarero S."/>
            <person name="Miyauchi S."/>
            <person name="Serrano A."/>
            <person name="Linde D."/>
            <person name="Babiker R."/>
            <person name="Drula E."/>
            <person name="Ayuso-Fernandez I."/>
            <person name="Pacheco R."/>
            <person name="Padilla G."/>
            <person name="Ferreira P."/>
            <person name="Barriuso J."/>
            <person name="Kellner H."/>
            <person name="Castanera R."/>
            <person name="Alfaro M."/>
            <person name="Ramirez L."/>
            <person name="Pisabarro A.G."/>
            <person name="Kuo A."/>
            <person name="Tritt A."/>
            <person name="Lipzen A."/>
            <person name="He G."/>
            <person name="Yan M."/>
            <person name="Ng V."/>
            <person name="Cullen D."/>
            <person name="Martin F."/>
            <person name="Rosso M.-N."/>
            <person name="Henrissat B."/>
            <person name="Hibbett D."/>
            <person name="Martinez A.T."/>
            <person name="Grigoriev I.V."/>
        </authorList>
    </citation>
    <scope>NUCLEOTIDE SEQUENCE</scope>
    <source>
        <strain evidence="2">CBS 506.95</strain>
    </source>
</reference>
<dbReference type="OrthoDB" id="3038990at2759"/>
<feature type="transmembrane region" description="Helical" evidence="1">
    <location>
        <begin position="64"/>
        <end position="87"/>
    </location>
</feature>
<feature type="transmembrane region" description="Helical" evidence="1">
    <location>
        <begin position="32"/>
        <end position="52"/>
    </location>
</feature>
<dbReference type="EMBL" id="MU157841">
    <property type="protein sequence ID" value="KAF9530201.1"/>
    <property type="molecule type" value="Genomic_DNA"/>
</dbReference>